<dbReference type="SUPFAM" id="SSF47384">
    <property type="entry name" value="Homodimeric domain of signal transducing histidine kinase"/>
    <property type="match status" value="1"/>
</dbReference>
<dbReference type="InterPro" id="IPR005467">
    <property type="entry name" value="His_kinase_dom"/>
</dbReference>
<dbReference type="EMBL" id="CP007142">
    <property type="protein sequence ID" value="AJQ92670.1"/>
    <property type="molecule type" value="Genomic_DNA"/>
</dbReference>
<organism evidence="13 14">
    <name type="scientific">Gynuella sunshinyii YC6258</name>
    <dbReference type="NCBI Taxonomy" id="1445510"/>
    <lineage>
        <taxon>Bacteria</taxon>
        <taxon>Pseudomonadati</taxon>
        <taxon>Pseudomonadota</taxon>
        <taxon>Gammaproteobacteria</taxon>
        <taxon>Oceanospirillales</taxon>
        <taxon>Saccharospirillaceae</taxon>
        <taxon>Gynuella</taxon>
    </lineage>
</organism>
<dbReference type="GO" id="GO:0000155">
    <property type="term" value="F:phosphorelay sensor kinase activity"/>
    <property type="evidence" value="ECO:0007669"/>
    <property type="project" value="InterPro"/>
</dbReference>
<name>A0A0C5UZB9_9GAMM</name>
<keyword evidence="9" id="KW-0902">Two-component regulatory system</keyword>
<reference evidence="13 14" key="1">
    <citation type="submission" date="2014-01" db="EMBL/GenBank/DDBJ databases">
        <title>Full genme sequencing of cellulolytic bacterium Gynuella sunshinyii YC6258T gen. nov., sp. nov.</title>
        <authorList>
            <person name="Khan H."/>
            <person name="Chung E.J."/>
            <person name="Chung Y.R."/>
        </authorList>
    </citation>
    <scope>NUCLEOTIDE SEQUENCE [LARGE SCALE GENOMIC DNA]</scope>
    <source>
        <strain evidence="13 14">YC6258</strain>
    </source>
</reference>
<accession>A0A0C5UZB9</accession>
<dbReference type="PROSITE" id="PS50109">
    <property type="entry name" value="HIS_KIN"/>
    <property type="match status" value="1"/>
</dbReference>
<dbReference type="Gene3D" id="1.10.287.130">
    <property type="match status" value="1"/>
</dbReference>
<keyword evidence="4" id="KW-0597">Phosphoprotein</keyword>
<evidence type="ECO:0000313" key="14">
    <source>
        <dbReference type="Proteomes" id="UP000032266"/>
    </source>
</evidence>
<sequence>MATLAVTVTFTPLTGFALHKAFRSSLEAGVSEQLQLQIYNLLAEAVLKDNRLEIPFSLRDERLNNSQSGLFAFASTQRKLQWKSGSTRWGRELETFLELPSLESGASESGEWRLGKEKYFYRRFQVVWEDSEQHEIPIQFTVMQTQVPFQAQLKTFTKLLRIWLLALVFGLILAWIAILRWGLQPMRRLAVELRRVEAGKQQQLSGDYPDEIQPITYNLNRVLEAEQDQRERYQKTLADLAHSLKTPLAVIKAAPTQEDLVEQVERMDQIIGYQLNRAVVSKKTGFVGKPCLLLENAERLTKALSRVYPDVHIDTSAVSPDYQMRMDEKDLLEILGNLMENACKYGHGKVRLVAAENEFRVEDNGPGIPENERLQVLQRGVRLDSLQRGQGIGMAVVADIISSYDYELIIDDSELGGASFIVRY</sequence>
<evidence type="ECO:0000256" key="5">
    <source>
        <dbReference type="ARBA" id="ARBA00022679"/>
    </source>
</evidence>
<gene>
    <name evidence="13" type="ORF">YC6258_00620</name>
</gene>
<dbReference type="Gene3D" id="3.30.565.10">
    <property type="entry name" value="Histidine kinase-like ATPase, C-terminal domain"/>
    <property type="match status" value="1"/>
</dbReference>
<dbReference type="KEGG" id="gsn:YC6258_00620"/>
<evidence type="ECO:0000256" key="3">
    <source>
        <dbReference type="ARBA" id="ARBA00012438"/>
    </source>
</evidence>
<comment type="subcellular location">
    <subcellularLocation>
        <location evidence="2">Membrane</location>
    </subcellularLocation>
</comment>
<dbReference type="GO" id="GO:0005886">
    <property type="term" value="C:plasma membrane"/>
    <property type="evidence" value="ECO:0007669"/>
    <property type="project" value="TreeGrafter"/>
</dbReference>
<evidence type="ECO:0000256" key="9">
    <source>
        <dbReference type="ARBA" id="ARBA00023012"/>
    </source>
</evidence>
<dbReference type="PANTHER" id="PTHR45436">
    <property type="entry name" value="SENSOR HISTIDINE KINASE YKOH"/>
    <property type="match status" value="1"/>
</dbReference>
<dbReference type="GO" id="GO:0005524">
    <property type="term" value="F:ATP binding"/>
    <property type="evidence" value="ECO:0007669"/>
    <property type="project" value="UniProtKB-KW"/>
</dbReference>
<evidence type="ECO:0000259" key="11">
    <source>
        <dbReference type="PROSITE" id="PS50109"/>
    </source>
</evidence>
<evidence type="ECO:0000313" key="13">
    <source>
        <dbReference type="EMBL" id="AJQ92670.1"/>
    </source>
</evidence>
<keyword evidence="6 10" id="KW-0812">Transmembrane</keyword>
<comment type="catalytic activity">
    <reaction evidence="1">
        <text>ATP + protein L-histidine = ADP + protein N-phospho-L-histidine.</text>
        <dbReference type="EC" id="2.7.13.3"/>
    </reaction>
</comment>
<keyword evidence="10" id="KW-0472">Membrane</keyword>
<dbReference type="InterPro" id="IPR003594">
    <property type="entry name" value="HATPase_dom"/>
</dbReference>
<dbReference type="EC" id="2.7.13.3" evidence="3"/>
<feature type="transmembrane region" description="Helical" evidence="10">
    <location>
        <begin position="162"/>
        <end position="183"/>
    </location>
</feature>
<dbReference type="Pfam" id="PF02518">
    <property type="entry name" value="HATPase_c"/>
    <property type="match status" value="1"/>
</dbReference>
<evidence type="ECO:0000256" key="2">
    <source>
        <dbReference type="ARBA" id="ARBA00004370"/>
    </source>
</evidence>
<dbReference type="AlphaFoldDB" id="A0A0C5UZB9"/>
<keyword evidence="7 13" id="KW-0418">Kinase</keyword>
<keyword evidence="14" id="KW-1185">Reference proteome</keyword>
<dbReference type="InterPro" id="IPR036890">
    <property type="entry name" value="HATPase_C_sf"/>
</dbReference>
<dbReference type="PATRIC" id="fig|1445510.3.peg.606"/>
<dbReference type="CDD" id="cd00082">
    <property type="entry name" value="HisKA"/>
    <property type="match status" value="1"/>
</dbReference>
<evidence type="ECO:0000256" key="1">
    <source>
        <dbReference type="ARBA" id="ARBA00000085"/>
    </source>
</evidence>
<dbReference type="SMART" id="SM00387">
    <property type="entry name" value="HATPase_c"/>
    <property type="match status" value="1"/>
</dbReference>
<keyword evidence="5 13" id="KW-0808">Transferase</keyword>
<dbReference type="STRING" id="1445510.YC6258_00620"/>
<keyword evidence="8 10" id="KW-1133">Transmembrane helix</keyword>
<evidence type="ECO:0000256" key="4">
    <source>
        <dbReference type="ARBA" id="ARBA00022553"/>
    </source>
</evidence>
<evidence type="ECO:0000256" key="7">
    <source>
        <dbReference type="ARBA" id="ARBA00022777"/>
    </source>
</evidence>
<dbReference type="InterPro" id="IPR050428">
    <property type="entry name" value="TCS_sensor_his_kinase"/>
</dbReference>
<dbReference type="InterPro" id="IPR003660">
    <property type="entry name" value="HAMP_dom"/>
</dbReference>
<evidence type="ECO:0000256" key="8">
    <source>
        <dbReference type="ARBA" id="ARBA00022989"/>
    </source>
</evidence>
<dbReference type="Proteomes" id="UP000032266">
    <property type="component" value="Chromosome"/>
</dbReference>
<dbReference type="PANTHER" id="PTHR45436:SF4">
    <property type="entry name" value="SENSOR PROTEIN PHOQ"/>
    <property type="match status" value="1"/>
</dbReference>
<protein>
    <recommendedName>
        <fullName evidence="3">histidine kinase</fullName>
        <ecNumber evidence="3">2.7.13.3</ecNumber>
    </recommendedName>
</protein>
<evidence type="ECO:0000256" key="10">
    <source>
        <dbReference type="SAM" id="Phobius"/>
    </source>
</evidence>
<dbReference type="PROSITE" id="PS50885">
    <property type="entry name" value="HAMP"/>
    <property type="match status" value="1"/>
</dbReference>
<dbReference type="InterPro" id="IPR036097">
    <property type="entry name" value="HisK_dim/P_sf"/>
</dbReference>
<dbReference type="HOGENOM" id="CLU_000445_42_2_6"/>
<evidence type="ECO:0000256" key="6">
    <source>
        <dbReference type="ARBA" id="ARBA00022692"/>
    </source>
</evidence>
<feature type="domain" description="HAMP" evidence="12">
    <location>
        <begin position="180"/>
        <end position="231"/>
    </location>
</feature>
<dbReference type="InterPro" id="IPR003661">
    <property type="entry name" value="HisK_dim/P_dom"/>
</dbReference>
<feature type="domain" description="Histidine kinase" evidence="11">
    <location>
        <begin position="239"/>
        <end position="424"/>
    </location>
</feature>
<dbReference type="SUPFAM" id="SSF55874">
    <property type="entry name" value="ATPase domain of HSP90 chaperone/DNA topoisomerase II/histidine kinase"/>
    <property type="match status" value="1"/>
</dbReference>
<evidence type="ECO:0000259" key="12">
    <source>
        <dbReference type="PROSITE" id="PS50885"/>
    </source>
</evidence>
<proteinExistence type="predicted"/>